<dbReference type="InterPro" id="IPR001024">
    <property type="entry name" value="PLAT/LH2_dom"/>
</dbReference>
<evidence type="ECO:0000256" key="2">
    <source>
        <dbReference type="SAM" id="MobiDB-lite"/>
    </source>
</evidence>
<feature type="transmembrane region" description="Helical" evidence="3">
    <location>
        <begin position="284"/>
        <end position="305"/>
    </location>
</feature>
<feature type="transmembrane region" description="Helical" evidence="3">
    <location>
        <begin position="31"/>
        <end position="57"/>
    </location>
</feature>
<dbReference type="Pfam" id="PF01477">
    <property type="entry name" value="PLAT"/>
    <property type="match status" value="1"/>
</dbReference>
<dbReference type="Gene3D" id="2.60.60.20">
    <property type="entry name" value="PLAT/LH2 domain"/>
    <property type="match status" value="1"/>
</dbReference>
<evidence type="ECO:0000256" key="3">
    <source>
        <dbReference type="SAM" id="Phobius"/>
    </source>
</evidence>
<evidence type="ECO:0000313" key="5">
    <source>
        <dbReference type="EMBL" id="CAK8695454.1"/>
    </source>
</evidence>
<dbReference type="Proteomes" id="UP001642483">
    <property type="component" value="Unassembled WGS sequence"/>
</dbReference>
<proteinExistence type="predicted"/>
<dbReference type="PROSITE" id="PS50095">
    <property type="entry name" value="PLAT"/>
    <property type="match status" value="1"/>
</dbReference>
<dbReference type="SUPFAM" id="SSF49723">
    <property type="entry name" value="Lipase/lipooxygenase domain (PLAT/LH2 domain)"/>
    <property type="match status" value="1"/>
</dbReference>
<evidence type="ECO:0000256" key="1">
    <source>
        <dbReference type="PROSITE-ProRule" id="PRU00152"/>
    </source>
</evidence>
<evidence type="ECO:0000313" key="6">
    <source>
        <dbReference type="Proteomes" id="UP001642483"/>
    </source>
</evidence>
<dbReference type="EMBL" id="CAWYQH010000152">
    <property type="protein sequence ID" value="CAK8695454.1"/>
    <property type="molecule type" value="Genomic_DNA"/>
</dbReference>
<gene>
    <name evidence="5" type="ORF">CVLEPA_LOCUS28727</name>
</gene>
<organism evidence="5 6">
    <name type="scientific">Clavelina lepadiformis</name>
    <name type="common">Light-bulb sea squirt</name>
    <name type="synonym">Ascidia lepadiformis</name>
    <dbReference type="NCBI Taxonomy" id="159417"/>
    <lineage>
        <taxon>Eukaryota</taxon>
        <taxon>Metazoa</taxon>
        <taxon>Chordata</taxon>
        <taxon>Tunicata</taxon>
        <taxon>Ascidiacea</taxon>
        <taxon>Aplousobranchia</taxon>
        <taxon>Clavelinidae</taxon>
        <taxon>Clavelina</taxon>
    </lineage>
</organism>
<feature type="compositionally biased region" description="Polar residues" evidence="2">
    <location>
        <begin position="522"/>
        <end position="545"/>
    </location>
</feature>
<comment type="caution">
    <text evidence="5">The sequence shown here is derived from an EMBL/GenBank/DDBJ whole genome shotgun (WGS) entry which is preliminary data.</text>
</comment>
<evidence type="ECO:0000259" key="4">
    <source>
        <dbReference type="PROSITE" id="PS50095"/>
    </source>
</evidence>
<dbReference type="InterPro" id="IPR036392">
    <property type="entry name" value="PLAT/LH2_dom_sf"/>
</dbReference>
<feature type="region of interest" description="Disordered" evidence="2">
    <location>
        <begin position="514"/>
        <end position="545"/>
    </location>
</feature>
<dbReference type="PANTHER" id="PTHR10877:SF183">
    <property type="entry name" value="AT14535P-RELATED"/>
    <property type="match status" value="1"/>
</dbReference>
<accession>A0ABP0GUP3</accession>
<reference evidence="5 6" key="1">
    <citation type="submission" date="2024-02" db="EMBL/GenBank/DDBJ databases">
        <authorList>
            <person name="Daric V."/>
            <person name="Darras S."/>
        </authorList>
    </citation>
    <scope>NUCLEOTIDE SEQUENCE [LARGE SCALE GENOMIC DNA]</scope>
</reference>
<keyword evidence="3" id="KW-0472">Membrane</keyword>
<feature type="transmembrane region" description="Helical" evidence="3">
    <location>
        <begin position="707"/>
        <end position="738"/>
    </location>
</feature>
<comment type="caution">
    <text evidence="1">Lacks conserved residue(s) required for the propagation of feature annotation.</text>
</comment>
<dbReference type="PANTHER" id="PTHR10877">
    <property type="entry name" value="POLYCYSTIN FAMILY MEMBER"/>
    <property type="match status" value="1"/>
</dbReference>
<keyword evidence="3" id="KW-0812">Transmembrane</keyword>
<feature type="domain" description="PLAT" evidence="4">
    <location>
        <begin position="80"/>
        <end position="204"/>
    </location>
</feature>
<keyword evidence="3" id="KW-1133">Transmembrane helix</keyword>
<dbReference type="InterPro" id="IPR051223">
    <property type="entry name" value="Polycystin"/>
</dbReference>
<name>A0ABP0GUP3_CLALP</name>
<keyword evidence="6" id="KW-1185">Reference proteome</keyword>
<protein>
    <recommendedName>
        <fullName evidence="4">PLAT domain-containing protein</fullName>
    </recommendedName>
</protein>
<sequence>MDGNKLSRNLSLRNISGRILFHPDEIFLSDIAGNIVTCFTVFDVLMIYVIFLAVACIRDQKIDLERQPVFLPVRPPRGFRLYAVLVETGQSPAGGTSAKIFLRICGALTKTAAFTLVCCNGQSHGGRRRLFGSQNKDLFILSVPHYLGRIDAFEVMTDRRGDSPPWFLRSIRAMCLNNRKCWKSKVGMWLRGDKKPYRIKADLIGALSTKEYLIKVFLQNYNWAFAWYRSLGSTFTSIQRCAIHWTSMAVALWLSHFLLYYKVLFGYTDSGNAYYESVYSANEVVVAAFVSSAAGVFVGFLLRFATQCTADGLKWARVDDKDDFSHLMGDHALIYAEGAVVRFPSTDGLDDCLGQLRLTKDQIKAIKHITECGVSDCSLKEQLNNPVCKPEKSCCYSKAAEKAEVNNQSGEIGADVEVRGEASLNAPAVASSLLSGDVIDPNPNPMEAEKRGFRTHIEEDMRVLWEDKQQEQGEDDSENKDKPESLTAVNEVIRRVWNFPRPSVGRKKVRKKARWYRERSRNQVPSVSGRVTSGSNFSAPAMDSSSPLPLVEEAVESAKSSQFFYDSLSEPESDQELVTKSARTDSEIKLARRPSHIYEMAPRWQDAHRVWVQAAKGGIDHHEGLHRRYDLSLGLSSCCLRDDRNLLLDRAIARYKEEEYGTQAGGVLEPDRMVAYMIALFGAFAGIGGIGFVIYQRLFLSNSDSLLYLYAVMLVLVLHSLVFSVTDAVLCALAATWFRRRRILRMRTENAEGLRMHDSALSEVGSMETNSVC</sequence>
<feature type="transmembrane region" description="Helical" evidence="3">
    <location>
        <begin position="242"/>
        <end position="264"/>
    </location>
</feature>
<feature type="transmembrane region" description="Helical" evidence="3">
    <location>
        <begin position="673"/>
        <end position="695"/>
    </location>
</feature>